<protein>
    <submittedName>
        <fullName evidence="2">Toxin-antitoxin system toxin component, PIN family</fullName>
    </submittedName>
</protein>
<dbReference type="Proteomes" id="UP000663570">
    <property type="component" value="Chromosome"/>
</dbReference>
<accession>A0ABX7M752</accession>
<sequence length="155" mass="17504">MSALLETLPAQPRVLLDSNTVLALWLFRDPKLPHLRAACEAGRFVLLAREETLEELRRVLAYTQFAVAPDAQAALLAEYRARVELVPAIEPEYLLPKCRDSDDQKFIELAFTGGANLLLSRDKAVLRLAKHRLLRERVAIITPEAFERWLSVAMG</sequence>
<dbReference type="PANTHER" id="PTHR34610:SF3">
    <property type="entry name" value="SSL7007 PROTEIN"/>
    <property type="match status" value="1"/>
</dbReference>
<dbReference type="InterPro" id="IPR029060">
    <property type="entry name" value="PIN-like_dom_sf"/>
</dbReference>
<evidence type="ECO:0000313" key="3">
    <source>
        <dbReference type="Proteomes" id="UP000663570"/>
    </source>
</evidence>
<evidence type="ECO:0000313" key="2">
    <source>
        <dbReference type="EMBL" id="QSI77577.1"/>
    </source>
</evidence>
<dbReference type="Pfam" id="PF13470">
    <property type="entry name" value="PIN_3"/>
    <property type="match status" value="1"/>
</dbReference>
<dbReference type="SUPFAM" id="SSF88723">
    <property type="entry name" value="PIN domain-like"/>
    <property type="match status" value="1"/>
</dbReference>
<organism evidence="2 3">
    <name type="scientific">Niveibacterium microcysteis</name>
    <dbReference type="NCBI Taxonomy" id="2811415"/>
    <lineage>
        <taxon>Bacteria</taxon>
        <taxon>Pseudomonadati</taxon>
        <taxon>Pseudomonadota</taxon>
        <taxon>Betaproteobacteria</taxon>
        <taxon>Rhodocyclales</taxon>
        <taxon>Rhodocyclaceae</taxon>
        <taxon>Niveibacterium</taxon>
    </lineage>
</organism>
<dbReference type="PANTHER" id="PTHR34610">
    <property type="entry name" value="SSL7007 PROTEIN"/>
    <property type="match status" value="1"/>
</dbReference>
<keyword evidence="3" id="KW-1185">Reference proteome</keyword>
<feature type="domain" description="PIN" evidence="1">
    <location>
        <begin position="13"/>
        <end position="124"/>
    </location>
</feature>
<dbReference type="InterPro" id="IPR002850">
    <property type="entry name" value="PIN_toxin-like"/>
</dbReference>
<evidence type="ECO:0000259" key="1">
    <source>
        <dbReference type="Pfam" id="PF13470"/>
    </source>
</evidence>
<dbReference type="NCBIfam" id="TIGR00305">
    <property type="entry name" value="putative toxin-antitoxin system toxin component, PIN family"/>
    <property type="match status" value="1"/>
</dbReference>
<dbReference type="EMBL" id="CP071060">
    <property type="protein sequence ID" value="QSI77577.1"/>
    <property type="molecule type" value="Genomic_DNA"/>
</dbReference>
<name>A0ABX7M752_9RHOO</name>
<dbReference type="InterPro" id="IPR002716">
    <property type="entry name" value="PIN_dom"/>
</dbReference>
<reference evidence="2 3" key="1">
    <citation type="submission" date="2021-02" db="EMBL/GenBank/DDBJ databases">
        <title>Niveibacterium changnyeongensis HC41.</title>
        <authorList>
            <person name="Kang M."/>
        </authorList>
    </citation>
    <scope>NUCLEOTIDE SEQUENCE [LARGE SCALE GENOMIC DNA]</scope>
    <source>
        <strain evidence="2 3">HC41</strain>
    </source>
</reference>
<gene>
    <name evidence="2" type="ORF">JY500_02665</name>
</gene>
<proteinExistence type="predicted"/>
<dbReference type="RefSeq" id="WP_172201143.1">
    <property type="nucleotide sequence ID" value="NZ_CP071060.1"/>
</dbReference>